<protein>
    <submittedName>
        <fullName evidence="2">Uncharacterized protein</fullName>
    </submittedName>
</protein>
<organism evidence="2">
    <name type="scientific">Symploca sp. SIO1C4</name>
    <dbReference type="NCBI Taxonomy" id="2607765"/>
    <lineage>
        <taxon>Bacteria</taxon>
        <taxon>Bacillati</taxon>
        <taxon>Cyanobacteriota</taxon>
        <taxon>Cyanophyceae</taxon>
        <taxon>Coleofasciculales</taxon>
        <taxon>Coleofasciculaceae</taxon>
        <taxon>Symploca</taxon>
    </lineage>
</organism>
<evidence type="ECO:0000313" key="2">
    <source>
        <dbReference type="EMBL" id="NER29601.1"/>
    </source>
</evidence>
<gene>
    <name evidence="2" type="ORF">F6J89_18755</name>
</gene>
<dbReference type="InterPro" id="IPR058097">
    <property type="entry name" value="PatX"/>
</dbReference>
<name>A0A6B3NIX9_9CYAN</name>
<feature type="region of interest" description="Disordered" evidence="1">
    <location>
        <begin position="49"/>
        <end position="73"/>
    </location>
</feature>
<accession>A0A6B3NIX9</accession>
<feature type="compositionally biased region" description="Basic and acidic residues" evidence="1">
    <location>
        <begin position="56"/>
        <end position="73"/>
    </location>
</feature>
<sequence length="73" mass="8397">MYQHSSIVLASLLFSNLVTNFPKLENHSKKLHHPDFVHQKLLTIQLNHQGGGKNCEQNDEHSPERGCGRREHD</sequence>
<proteinExistence type="predicted"/>
<dbReference type="NCBIfam" id="NF047413">
    <property type="entry name" value="heterocyst_PatX"/>
    <property type="match status" value="1"/>
</dbReference>
<dbReference type="EMBL" id="JAAHFQ010000396">
    <property type="protein sequence ID" value="NER29601.1"/>
    <property type="molecule type" value="Genomic_DNA"/>
</dbReference>
<dbReference type="AlphaFoldDB" id="A0A6B3NIX9"/>
<reference evidence="2" key="1">
    <citation type="submission" date="2019-11" db="EMBL/GenBank/DDBJ databases">
        <title>Genomic insights into an expanded diversity of filamentous marine cyanobacteria reveals the extraordinary biosynthetic potential of Moorea and Okeania.</title>
        <authorList>
            <person name="Ferreira Leao T."/>
            <person name="Wang M."/>
            <person name="Moss N."/>
            <person name="Da Silva R."/>
            <person name="Sanders J."/>
            <person name="Nurk S."/>
            <person name="Gurevich A."/>
            <person name="Humphrey G."/>
            <person name="Reher R."/>
            <person name="Zhu Q."/>
            <person name="Belda-Ferre P."/>
            <person name="Glukhov E."/>
            <person name="Rex R."/>
            <person name="Dorrestein P.C."/>
            <person name="Knight R."/>
            <person name="Pevzner P."/>
            <person name="Gerwick W.H."/>
            <person name="Gerwick L."/>
        </authorList>
    </citation>
    <scope>NUCLEOTIDE SEQUENCE</scope>
    <source>
        <strain evidence="2">SIO1C4</strain>
    </source>
</reference>
<evidence type="ECO:0000256" key="1">
    <source>
        <dbReference type="SAM" id="MobiDB-lite"/>
    </source>
</evidence>
<comment type="caution">
    <text evidence="2">The sequence shown here is derived from an EMBL/GenBank/DDBJ whole genome shotgun (WGS) entry which is preliminary data.</text>
</comment>